<dbReference type="RefSeq" id="XP_056540729.1">
    <property type="nucleotide sequence ID" value="XM_056690964.1"/>
</dbReference>
<evidence type="ECO:0000256" key="2">
    <source>
        <dbReference type="ARBA" id="ARBA00004760"/>
    </source>
</evidence>
<keyword evidence="20" id="KW-1185">Reference proteome</keyword>
<dbReference type="InterPro" id="IPR036400">
    <property type="entry name" value="Cyt_B5-like_heme/steroid_sf"/>
</dbReference>
<evidence type="ECO:0000313" key="20">
    <source>
        <dbReference type="Proteomes" id="UP001149163"/>
    </source>
</evidence>
<evidence type="ECO:0000256" key="3">
    <source>
        <dbReference type="ARBA" id="ARBA00004991"/>
    </source>
</evidence>
<dbReference type="EC" id="1.14.19.18" evidence="5"/>
<keyword evidence="13" id="KW-0408">Iron</keyword>
<evidence type="ECO:0000256" key="6">
    <source>
        <dbReference type="ARBA" id="ARBA00016939"/>
    </source>
</evidence>
<dbReference type="GO" id="GO:0006665">
    <property type="term" value="P:sphingolipid metabolic process"/>
    <property type="evidence" value="ECO:0007669"/>
    <property type="project" value="UniProtKB-KW"/>
</dbReference>
<evidence type="ECO:0000256" key="17">
    <source>
        <dbReference type="SAM" id="Phobius"/>
    </source>
</evidence>
<dbReference type="InterPro" id="IPR012171">
    <property type="entry name" value="Fatty_acid_desaturase"/>
</dbReference>
<dbReference type="PIRSF" id="PIRSF015921">
    <property type="entry name" value="FA_sphinglp_des"/>
    <property type="match status" value="1"/>
</dbReference>
<sequence>MPFPIKARDNVLSRAEIEGMIAEKKLIIIVDNKVLKLDAWIKFHPGGRLAIEHMVGKDATDEVNALHSQEARQRMSKFQIGRIEGRWTNFLPPIQGGTFRPYSEAQAKEDEQALSDSEGPSEEASAPPSPLFEADEDAFGLRRRLSISTISSAVSAIPQPTTETTESTEPKPRTCVIDARTQEEIQLDLSKYPPLDAAHQENIIQKYRKLNERIRAAGLYNCNYSAYAIEICRYSLFFGLFIFFLKTHWFCLSGFFLGCFWHQLVFTAHDAGHMGITHDFQTDTVIGMIIADYLGGLSLGWWKRSHNVHHIVTNAPEHDPDIELMPFFAVSQRFFSSLRSTYYDRIMEFDAVAKVTVKYQHYLYYPILLFGRFNLYYLSWEYIYLGLGPRHGAGWWHRWFEAAGQIFFWTWFGYGVIYLSIPGLWNRIAFILISHMVTAPLHVQITLSHYAMSTADLGPHESFPQKMLRTTMDVDCPQWLDWFHGGLQFQAIHHLYPRIPRHNLRKTQEFVKEFCEDVEIPYAVFTFFDGNKEVIGRLADVAKQAAILEECRKAAAVQGVFSDHHHSH</sequence>
<keyword evidence="14" id="KW-0443">Lipid metabolism</keyword>
<organism evidence="19 20">
    <name type="scientific">Penicillium canariense</name>
    <dbReference type="NCBI Taxonomy" id="189055"/>
    <lineage>
        <taxon>Eukaryota</taxon>
        <taxon>Fungi</taxon>
        <taxon>Dikarya</taxon>
        <taxon>Ascomycota</taxon>
        <taxon>Pezizomycotina</taxon>
        <taxon>Eurotiomycetes</taxon>
        <taxon>Eurotiomycetidae</taxon>
        <taxon>Eurotiales</taxon>
        <taxon>Aspergillaceae</taxon>
        <taxon>Penicillium</taxon>
    </lineage>
</organism>
<dbReference type="GO" id="GO:0016717">
    <property type="term" value="F:oxidoreductase activity, acting on paired donors, with oxidation of a pair of donors resulting in the reduction of molecular oxygen to two molecules of water"/>
    <property type="evidence" value="ECO:0007669"/>
    <property type="project" value="TreeGrafter"/>
</dbReference>
<dbReference type="Pfam" id="PF00487">
    <property type="entry name" value="FA_desaturase"/>
    <property type="match status" value="1"/>
</dbReference>
<evidence type="ECO:0000256" key="14">
    <source>
        <dbReference type="ARBA" id="ARBA00023098"/>
    </source>
</evidence>
<dbReference type="PANTHER" id="PTHR19353:SF30">
    <property type="entry name" value="DELTA 8-(E)-SPHINGOLIPID DESATURASE"/>
    <property type="match status" value="1"/>
</dbReference>
<keyword evidence="7" id="KW-0349">Heme</keyword>
<dbReference type="CDD" id="cd03506">
    <property type="entry name" value="Delta6-FADS-like"/>
    <property type="match status" value="1"/>
</dbReference>
<evidence type="ECO:0000256" key="1">
    <source>
        <dbReference type="ARBA" id="ARBA00004141"/>
    </source>
</evidence>
<evidence type="ECO:0000256" key="13">
    <source>
        <dbReference type="ARBA" id="ARBA00023004"/>
    </source>
</evidence>
<dbReference type="Proteomes" id="UP001149163">
    <property type="component" value="Unassembled WGS sequence"/>
</dbReference>
<evidence type="ECO:0000256" key="11">
    <source>
        <dbReference type="ARBA" id="ARBA00022989"/>
    </source>
</evidence>
<evidence type="ECO:0000313" key="19">
    <source>
        <dbReference type="EMBL" id="KAJ5157740.1"/>
    </source>
</evidence>
<comment type="similarity">
    <text evidence="4">Belongs to the fatty acid desaturase type 1 family.</text>
</comment>
<comment type="subcellular location">
    <subcellularLocation>
        <location evidence="1">Membrane</location>
        <topology evidence="1">Multi-pass membrane protein</topology>
    </subcellularLocation>
</comment>
<evidence type="ECO:0000256" key="16">
    <source>
        <dbReference type="SAM" id="MobiDB-lite"/>
    </source>
</evidence>
<evidence type="ECO:0000256" key="10">
    <source>
        <dbReference type="ARBA" id="ARBA00022919"/>
    </source>
</evidence>
<keyword evidence="10" id="KW-0746">Sphingolipid metabolism</keyword>
<evidence type="ECO:0000256" key="5">
    <source>
        <dbReference type="ARBA" id="ARBA00012019"/>
    </source>
</evidence>
<dbReference type="Gene3D" id="3.10.120.10">
    <property type="entry name" value="Cytochrome b5-like heme/steroid binding domain"/>
    <property type="match status" value="1"/>
</dbReference>
<dbReference type="SMART" id="SM01117">
    <property type="entry name" value="Cyt-b5"/>
    <property type="match status" value="1"/>
</dbReference>
<dbReference type="SUPFAM" id="SSF55856">
    <property type="entry name" value="Cytochrome b5-like heme/steroid binding domain"/>
    <property type="match status" value="1"/>
</dbReference>
<dbReference type="GO" id="GO:0016020">
    <property type="term" value="C:membrane"/>
    <property type="evidence" value="ECO:0007669"/>
    <property type="project" value="UniProtKB-SubCell"/>
</dbReference>
<keyword evidence="15 17" id="KW-0472">Membrane</keyword>
<dbReference type="PANTHER" id="PTHR19353">
    <property type="entry name" value="FATTY ACID DESATURASE 2"/>
    <property type="match status" value="1"/>
</dbReference>
<evidence type="ECO:0000256" key="15">
    <source>
        <dbReference type="ARBA" id="ARBA00023136"/>
    </source>
</evidence>
<protein>
    <recommendedName>
        <fullName evidence="6">Delta 8-(E)-sphingolipid desaturase</fullName>
        <ecNumber evidence="5">1.14.19.18</ecNumber>
    </recommendedName>
</protein>
<reference evidence="19" key="1">
    <citation type="submission" date="2022-11" db="EMBL/GenBank/DDBJ databases">
        <authorList>
            <person name="Petersen C."/>
        </authorList>
    </citation>
    <scope>NUCLEOTIDE SEQUENCE</scope>
    <source>
        <strain evidence="19">IBT 26290</strain>
    </source>
</reference>
<evidence type="ECO:0000256" key="7">
    <source>
        <dbReference type="ARBA" id="ARBA00022617"/>
    </source>
</evidence>
<accession>A0A9W9HX15</accession>
<feature type="transmembrane region" description="Helical" evidence="17">
    <location>
        <begin position="236"/>
        <end position="264"/>
    </location>
</feature>
<dbReference type="AlphaFoldDB" id="A0A9W9HX15"/>
<proteinExistence type="inferred from homology"/>
<dbReference type="GeneID" id="81430140"/>
<comment type="pathway">
    <text evidence="2">Lipid metabolism; sphingolipid metabolism.</text>
</comment>
<evidence type="ECO:0000256" key="12">
    <source>
        <dbReference type="ARBA" id="ARBA00023002"/>
    </source>
</evidence>
<keyword evidence="8 17" id="KW-0812">Transmembrane</keyword>
<feature type="transmembrane region" description="Helical" evidence="17">
    <location>
        <begin position="284"/>
        <end position="302"/>
    </location>
</feature>
<dbReference type="Pfam" id="PF00173">
    <property type="entry name" value="Cyt-b5"/>
    <property type="match status" value="1"/>
</dbReference>
<dbReference type="OrthoDB" id="260091at2759"/>
<keyword evidence="12" id="KW-0560">Oxidoreductase</keyword>
<evidence type="ECO:0000256" key="4">
    <source>
        <dbReference type="ARBA" id="ARBA00009295"/>
    </source>
</evidence>
<dbReference type="EMBL" id="JAPQKN010000006">
    <property type="protein sequence ID" value="KAJ5157740.1"/>
    <property type="molecule type" value="Genomic_DNA"/>
</dbReference>
<keyword evidence="9" id="KW-0479">Metal-binding</keyword>
<gene>
    <name evidence="19" type="ORF">N7482_008840</name>
</gene>
<evidence type="ECO:0000256" key="9">
    <source>
        <dbReference type="ARBA" id="ARBA00022723"/>
    </source>
</evidence>
<reference evidence="19" key="2">
    <citation type="journal article" date="2023" name="IMA Fungus">
        <title>Comparative genomic study of the Penicillium genus elucidates a diverse pangenome and 15 lateral gene transfer events.</title>
        <authorList>
            <person name="Petersen C."/>
            <person name="Sorensen T."/>
            <person name="Nielsen M.R."/>
            <person name="Sondergaard T.E."/>
            <person name="Sorensen J.L."/>
            <person name="Fitzpatrick D.A."/>
            <person name="Frisvad J.C."/>
            <person name="Nielsen K.L."/>
        </authorList>
    </citation>
    <scope>NUCLEOTIDE SEQUENCE</scope>
    <source>
        <strain evidence="19">IBT 26290</strain>
    </source>
</reference>
<dbReference type="InterPro" id="IPR005804">
    <property type="entry name" value="FA_desaturase_dom"/>
</dbReference>
<feature type="domain" description="Cytochrome b5 heme-binding" evidence="18">
    <location>
        <begin position="9"/>
        <end position="84"/>
    </location>
</feature>
<dbReference type="PROSITE" id="PS50255">
    <property type="entry name" value="CYTOCHROME_B5_2"/>
    <property type="match status" value="1"/>
</dbReference>
<dbReference type="InterPro" id="IPR001199">
    <property type="entry name" value="Cyt_B5-like_heme/steroid-bd"/>
</dbReference>
<keyword evidence="11 17" id="KW-1133">Transmembrane helix</keyword>
<feature type="transmembrane region" description="Helical" evidence="17">
    <location>
        <begin position="362"/>
        <end position="380"/>
    </location>
</feature>
<comment type="caution">
    <text evidence="19">The sequence shown here is derived from an EMBL/GenBank/DDBJ whole genome shotgun (WGS) entry which is preliminary data.</text>
</comment>
<feature type="region of interest" description="Disordered" evidence="16">
    <location>
        <begin position="92"/>
        <end position="133"/>
    </location>
</feature>
<feature type="transmembrane region" description="Helical" evidence="17">
    <location>
        <begin position="406"/>
        <end position="425"/>
    </location>
</feature>
<evidence type="ECO:0000256" key="8">
    <source>
        <dbReference type="ARBA" id="ARBA00022692"/>
    </source>
</evidence>
<comment type="pathway">
    <text evidence="3">Sphingolipid metabolism.</text>
</comment>
<name>A0A9W9HX15_9EURO</name>
<evidence type="ECO:0000259" key="18">
    <source>
        <dbReference type="PROSITE" id="PS50255"/>
    </source>
</evidence>
<dbReference type="GO" id="GO:0046872">
    <property type="term" value="F:metal ion binding"/>
    <property type="evidence" value="ECO:0007669"/>
    <property type="project" value="UniProtKB-KW"/>
</dbReference>